<dbReference type="PANTHER" id="PTHR34216:SF3">
    <property type="entry name" value="POLY-BETA-1,6-N-ACETYL-D-GLUCOSAMINE N-DEACETYLASE"/>
    <property type="match status" value="1"/>
</dbReference>
<dbReference type="CDD" id="cd10918">
    <property type="entry name" value="CE4_NodB_like_5s_6s"/>
    <property type="match status" value="1"/>
</dbReference>
<dbReference type="InterPro" id="IPR051398">
    <property type="entry name" value="Polysacch_Deacetylase"/>
</dbReference>
<accession>A0ABU0SBN7</accession>
<organism evidence="8 9">
    <name type="scientific">Phyllobacterium ifriqiyense</name>
    <dbReference type="NCBI Taxonomy" id="314238"/>
    <lineage>
        <taxon>Bacteria</taxon>
        <taxon>Pseudomonadati</taxon>
        <taxon>Pseudomonadota</taxon>
        <taxon>Alphaproteobacteria</taxon>
        <taxon>Hyphomicrobiales</taxon>
        <taxon>Phyllobacteriaceae</taxon>
        <taxon>Phyllobacterium</taxon>
    </lineage>
</organism>
<sequence>MPVPILLYHQIATPPFRKTPFRSMIVSPESFRRQMGWLKRLGYQGLSLRESLPYISGQKTGKVAAITFDDGFTNVYQNAMPILQEFGFTATNFFVSNQIGGSNEWDRPLGVLPATCMDISQIKQWLSSGHEVGAHTMDHAHLSQIPETQAFEQLSLCKEKLQEIVGDRVETFAYPYGDHNDRVRELVRQAGYIVAAGTERRRATGNDDLMNLPRLTIRRDDTWLHFVAKCLLR</sequence>
<dbReference type="PANTHER" id="PTHR34216">
    <property type="match status" value="1"/>
</dbReference>
<keyword evidence="5" id="KW-0732">Signal</keyword>
<comment type="similarity">
    <text evidence="3">Belongs to the polysaccharide deacetylase family.</text>
</comment>
<dbReference type="Proteomes" id="UP001237780">
    <property type="component" value="Unassembled WGS sequence"/>
</dbReference>
<comment type="subcellular location">
    <subcellularLocation>
        <location evidence="2">Secreted</location>
    </subcellularLocation>
</comment>
<dbReference type="SUPFAM" id="SSF88713">
    <property type="entry name" value="Glycoside hydrolase/deacetylase"/>
    <property type="match status" value="1"/>
</dbReference>
<dbReference type="EMBL" id="JAUSZT010000003">
    <property type="protein sequence ID" value="MDQ0998172.1"/>
    <property type="molecule type" value="Genomic_DNA"/>
</dbReference>
<dbReference type="InterPro" id="IPR011330">
    <property type="entry name" value="Glyco_hydro/deAcase_b/a-brl"/>
</dbReference>
<feature type="domain" description="NodB homology" evidence="7">
    <location>
        <begin position="62"/>
        <end position="233"/>
    </location>
</feature>
<protein>
    <recommendedName>
        <fullName evidence="4">Chitooligosaccharide deacetylase</fullName>
    </recommendedName>
    <alternativeName>
        <fullName evidence="6">Nodulation protein B</fullName>
    </alternativeName>
</protein>
<evidence type="ECO:0000256" key="1">
    <source>
        <dbReference type="ARBA" id="ARBA00003236"/>
    </source>
</evidence>
<keyword evidence="9" id="KW-1185">Reference proteome</keyword>
<evidence type="ECO:0000256" key="5">
    <source>
        <dbReference type="ARBA" id="ARBA00022729"/>
    </source>
</evidence>
<dbReference type="InterPro" id="IPR002509">
    <property type="entry name" value="NODB_dom"/>
</dbReference>
<evidence type="ECO:0000259" key="7">
    <source>
        <dbReference type="PROSITE" id="PS51677"/>
    </source>
</evidence>
<comment type="function">
    <text evidence="1">Is involved in generating a small heat-stable compound (Nod), an acylated oligomer of N-acetylglucosamine, that stimulates mitosis in various plant protoplasts.</text>
</comment>
<dbReference type="Gene3D" id="3.20.20.370">
    <property type="entry name" value="Glycoside hydrolase/deacetylase"/>
    <property type="match status" value="1"/>
</dbReference>
<evidence type="ECO:0000256" key="2">
    <source>
        <dbReference type="ARBA" id="ARBA00004613"/>
    </source>
</evidence>
<comment type="caution">
    <text evidence="8">The sequence shown here is derived from an EMBL/GenBank/DDBJ whole genome shotgun (WGS) entry which is preliminary data.</text>
</comment>
<name>A0ABU0SBN7_9HYPH</name>
<evidence type="ECO:0000256" key="3">
    <source>
        <dbReference type="ARBA" id="ARBA00010973"/>
    </source>
</evidence>
<dbReference type="PROSITE" id="PS51677">
    <property type="entry name" value="NODB"/>
    <property type="match status" value="1"/>
</dbReference>
<dbReference type="Pfam" id="PF01522">
    <property type="entry name" value="Polysacc_deac_1"/>
    <property type="match status" value="1"/>
</dbReference>
<gene>
    <name evidence="8" type="ORF">QFZ34_003354</name>
</gene>
<evidence type="ECO:0000313" key="8">
    <source>
        <dbReference type="EMBL" id="MDQ0998172.1"/>
    </source>
</evidence>
<dbReference type="RefSeq" id="WP_307282798.1">
    <property type="nucleotide sequence ID" value="NZ_JAUSZT010000003.1"/>
</dbReference>
<evidence type="ECO:0000313" key="9">
    <source>
        <dbReference type="Proteomes" id="UP001237780"/>
    </source>
</evidence>
<proteinExistence type="inferred from homology"/>
<reference evidence="8 9" key="1">
    <citation type="submission" date="2023-07" db="EMBL/GenBank/DDBJ databases">
        <title>Comparative genomics of wheat-associated soil bacteria to identify genetic determinants of phenazine resistance.</title>
        <authorList>
            <person name="Mouncey N."/>
        </authorList>
    </citation>
    <scope>NUCLEOTIDE SEQUENCE [LARGE SCALE GENOMIC DNA]</scope>
    <source>
        <strain evidence="8 9">W4I11</strain>
    </source>
</reference>
<evidence type="ECO:0000256" key="6">
    <source>
        <dbReference type="ARBA" id="ARBA00032976"/>
    </source>
</evidence>
<evidence type="ECO:0000256" key="4">
    <source>
        <dbReference type="ARBA" id="ARBA00020071"/>
    </source>
</evidence>